<dbReference type="InterPro" id="IPR005793">
    <property type="entry name" value="Formyl_trans_C"/>
</dbReference>
<dbReference type="STRING" id="7868.ENSCMIP00000046223"/>
<dbReference type="SUPFAM" id="SSF53328">
    <property type="entry name" value="Formyltransferase"/>
    <property type="match status" value="1"/>
</dbReference>
<dbReference type="PANTHER" id="PTHR11138:SF5">
    <property type="entry name" value="METHIONYL-TRNA FORMYLTRANSFERASE, MITOCHONDRIAL"/>
    <property type="match status" value="1"/>
</dbReference>
<feature type="domain" description="Formyl transferase C-terminal" evidence="12">
    <location>
        <begin position="183"/>
        <end position="286"/>
    </location>
</feature>
<keyword evidence="7" id="KW-0809">Transit peptide</keyword>
<evidence type="ECO:0000256" key="4">
    <source>
        <dbReference type="ARBA" id="ARBA00014185"/>
    </source>
</evidence>
<dbReference type="InterPro" id="IPR005794">
    <property type="entry name" value="Fmt"/>
</dbReference>
<dbReference type="EC" id="2.1.2.9" evidence="3"/>
<evidence type="ECO:0000256" key="5">
    <source>
        <dbReference type="ARBA" id="ARBA00022679"/>
    </source>
</evidence>
<evidence type="ECO:0000256" key="1">
    <source>
        <dbReference type="ARBA" id="ARBA00004173"/>
    </source>
</evidence>
<evidence type="ECO:0000313" key="13">
    <source>
        <dbReference type="Ensembl" id="ENSCMIP00000046223.1"/>
    </source>
</evidence>
<dbReference type="CDD" id="cd08646">
    <property type="entry name" value="FMT_core_Met-tRNA-FMT_N"/>
    <property type="match status" value="1"/>
</dbReference>
<evidence type="ECO:0000256" key="3">
    <source>
        <dbReference type="ARBA" id="ARBA00012261"/>
    </source>
</evidence>
<dbReference type="OMA" id="GASPIHE"/>
<accession>A0A4W3K500</accession>
<evidence type="ECO:0000256" key="2">
    <source>
        <dbReference type="ARBA" id="ARBA00010699"/>
    </source>
</evidence>
<reference evidence="14" key="3">
    <citation type="journal article" date="2014" name="Nature">
        <title>Elephant shark genome provides unique insights into gnathostome evolution.</title>
        <authorList>
            <consortium name="International Elephant Shark Genome Sequencing Consortium"/>
            <person name="Venkatesh B."/>
            <person name="Lee A.P."/>
            <person name="Ravi V."/>
            <person name="Maurya A.K."/>
            <person name="Lian M.M."/>
            <person name="Swann J.B."/>
            <person name="Ohta Y."/>
            <person name="Flajnik M.F."/>
            <person name="Sutoh Y."/>
            <person name="Kasahara M."/>
            <person name="Hoon S."/>
            <person name="Gangu V."/>
            <person name="Roy S.W."/>
            <person name="Irimia M."/>
            <person name="Korzh V."/>
            <person name="Kondrychyn I."/>
            <person name="Lim Z.W."/>
            <person name="Tay B.H."/>
            <person name="Tohari S."/>
            <person name="Kong K.W."/>
            <person name="Ho S."/>
            <person name="Lorente-Galdos B."/>
            <person name="Quilez J."/>
            <person name="Marques-Bonet T."/>
            <person name="Raney B.J."/>
            <person name="Ingham P.W."/>
            <person name="Tay A."/>
            <person name="Hillier L.W."/>
            <person name="Minx P."/>
            <person name="Boehm T."/>
            <person name="Wilson R.K."/>
            <person name="Brenner S."/>
            <person name="Warren W.C."/>
        </authorList>
    </citation>
    <scope>NUCLEOTIDE SEQUENCE [LARGE SCALE GENOMIC DNA]</scope>
</reference>
<evidence type="ECO:0000313" key="14">
    <source>
        <dbReference type="Proteomes" id="UP000314986"/>
    </source>
</evidence>
<evidence type="ECO:0000256" key="6">
    <source>
        <dbReference type="ARBA" id="ARBA00022917"/>
    </source>
</evidence>
<keyword evidence="8" id="KW-0496">Mitochondrion</keyword>
<reference evidence="14" key="2">
    <citation type="journal article" date="2007" name="PLoS Biol.">
        <title>Survey sequencing and comparative analysis of the elephant shark (Callorhinchus milii) genome.</title>
        <authorList>
            <person name="Venkatesh B."/>
            <person name="Kirkness E.F."/>
            <person name="Loh Y.H."/>
            <person name="Halpern A.L."/>
            <person name="Lee A.P."/>
            <person name="Johnson J."/>
            <person name="Dandona N."/>
            <person name="Viswanathan L.D."/>
            <person name="Tay A."/>
            <person name="Venter J.C."/>
            <person name="Strausberg R.L."/>
            <person name="Brenner S."/>
        </authorList>
    </citation>
    <scope>NUCLEOTIDE SEQUENCE [LARGE SCALE GENOMIC DNA]</scope>
</reference>
<sequence>MHVFFRRHLETGEVLIDRLEVVTLSAGYPSKLPVRKYASQSDIPIHDWPDLGQCNDFDVGVVVSFGSLLSEELILRFPYGILNVHPSLLPRWRGPAPVFHTVLHGDQVTGVTIMQIRPKRFDVGPIVMQKECAVPTRCTANELGVMLAEAGADMLLATLKKLPECIENSREQSKKGATFAPKINIAMSWVNWEEQTSEELDRLNRAISCRVPLRTLWMGNTVKLLDFVDLRDLPLFPAVTQQSIPGTIQFHKESNILLVRCKDDWVGFRLVVLKKKLSAADFYNGYLHRYFQERTNDHNVWRFQTHKPEQSLAKRAKRNWVATHR</sequence>
<dbReference type="GO" id="GO:0004479">
    <property type="term" value="F:methionyl-tRNA formyltransferase activity"/>
    <property type="evidence" value="ECO:0007669"/>
    <property type="project" value="UniProtKB-EC"/>
</dbReference>
<evidence type="ECO:0000256" key="9">
    <source>
        <dbReference type="ARBA" id="ARBA00052555"/>
    </source>
</evidence>
<dbReference type="PANTHER" id="PTHR11138">
    <property type="entry name" value="METHIONYL-TRNA FORMYLTRANSFERASE"/>
    <property type="match status" value="1"/>
</dbReference>
<dbReference type="NCBIfam" id="TIGR00460">
    <property type="entry name" value="fmt"/>
    <property type="match status" value="1"/>
</dbReference>
<dbReference type="InterPro" id="IPR002376">
    <property type="entry name" value="Formyl_transf_N"/>
</dbReference>
<feature type="domain" description="Formyl transferase N-terminal" evidence="11">
    <location>
        <begin position="56"/>
        <end position="157"/>
    </location>
</feature>
<dbReference type="Pfam" id="PF00551">
    <property type="entry name" value="Formyl_trans_N"/>
    <property type="match status" value="1"/>
</dbReference>
<evidence type="ECO:0000256" key="7">
    <source>
        <dbReference type="ARBA" id="ARBA00022946"/>
    </source>
</evidence>
<dbReference type="Pfam" id="PF02911">
    <property type="entry name" value="Formyl_trans_C"/>
    <property type="match status" value="1"/>
</dbReference>
<comment type="subcellular location">
    <subcellularLocation>
        <location evidence="1">Mitochondrion</location>
    </subcellularLocation>
</comment>
<comment type="catalytic activity">
    <reaction evidence="9">
        <text>L-methionyl-tRNA(fMet) + (6R)-10-formyltetrahydrofolate = N-formyl-L-methionyl-tRNA(fMet) + (6S)-5,6,7,8-tetrahydrofolate + H(+)</text>
        <dbReference type="Rhea" id="RHEA:24380"/>
        <dbReference type="Rhea" id="RHEA-COMP:9952"/>
        <dbReference type="Rhea" id="RHEA-COMP:9953"/>
        <dbReference type="ChEBI" id="CHEBI:15378"/>
        <dbReference type="ChEBI" id="CHEBI:57453"/>
        <dbReference type="ChEBI" id="CHEBI:78530"/>
        <dbReference type="ChEBI" id="CHEBI:78844"/>
        <dbReference type="ChEBI" id="CHEBI:195366"/>
        <dbReference type="EC" id="2.1.2.9"/>
    </reaction>
    <physiologicalReaction direction="left-to-right" evidence="9">
        <dbReference type="Rhea" id="RHEA:24381"/>
    </physiologicalReaction>
</comment>
<name>A0A4W3K500_CALMI</name>
<dbReference type="InterPro" id="IPR041711">
    <property type="entry name" value="Met-tRNA-FMT_N"/>
</dbReference>
<dbReference type="InParanoid" id="A0A4W3K500"/>
<organism evidence="13 14">
    <name type="scientific">Callorhinchus milii</name>
    <name type="common">Ghost shark</name>
    <dbReference type="NCBI Taxonomy" id="7868"/>
    <lineage>
        <taxon>Eukaryota</taxon>
        <taxon>Metazoa</taxon>
        <taxon>Chordata</taxon>
        <taxon>Craniata</taxon>
        <taxon>Vertebrata</taxon>
        <taxon>Chondrichthyes</taxon>
        <taxon>Holocephali</taxon>
        <taxon>Chimaeriformes</taxon>
        <taxon>Callorhinchidae</taxon>
        <taxon>Callorhinchus</taxon>
    </lineage>
</organism>
<comment type="similarity">
    <text evidence="2">Belongs to the Fmt family.</text>
</comment>
<keyword evidence="14" id="KW-1185">Reference proteome</keyword>
<dbReference type="Ensembl" id="ENSCMIT00000046882.1">
    <property type="protein sequence ID" value="ENSCMIP00000046223.1"/>
    <property type="gene ID" value="ENSCMIG00000019022.1"/>
</dbReference>
<reference evidence="13" key="5">
    <citation type="submission" date="2025-09" db="UniProtKB">
        <authorList>
            <consortium name="Ensembl"/>
        </authorList>
    </citation>
    <scope>IDENTIFICATION</scope>
</reference>
<comment type="function">
    <text evidence="10">Methionyl-tRNA formyltransferase that formylates methionyl-tRNA in mitochondria and is crucial for translation initiation.</text>
</comment>
<keyword evidence="6" id="KW-0648">Protein biosynthesis</keyword>
<evidence type="ECO:0000259" key="11">
    <source>
        <dbReference type="Pfam" id="PF00551"/>
    </source>
</evidence>
<evidence type="ECO:0000256" key="8">
    <source>
        <dbReference type="ARBA" id="ARBA00023128"/>
    </source>
</evidence>
<reference evidence="14" key="1">
    <citation type="journal article" date="2006" name="Science">
        <title>Ancient noncoding elements conserved in the human genome.</title>
        <authorList>
            <person name="Venkatesh B."/>
            <person name="Kirkness E.F."/>
            <person name="Loh Y.H."/>
            <person name="Halpern A.L."/>
            <person name="Lee A.P."/>
            <person name="Johnson J."/>
            <person name="Dandona N."/>
            <person name="Viswanathan L.D."/>
            <person name="Tay A."/>
            <person name="Venter J.C."/>
            <person name="Strausberg R.L."/>
            <person name="Brenner S."/>
        </authorList>
    </citation>
    <scope>NUCLEOTIDE SEQUENCE [LARGE SCALE GENOMIC DNA]</scope>
</reference>
<keyword evidence="5" id="KW-0808">Transferase</keyword>
<protein>
    <recommendedName>
        <fullName evidence="4">Methionyl-tRNA formyltransferase, mitochondrial</fullName>
        <ecNumber evidence="3">2.1.2.9</ecNumber>
    </recommendedName>
</protein>
<dbReference type="GeneTree" id="ENSGT00390000017828"/>
<reference evidence="13" key="4">
    <citation type="submission" date="2025-08" db="UniProtKB">
        <authorList>
            <consortium name="Ensembl"/>
        </authorList>
    </citation>
    <scope>IDENTIFICATION</scope>
</reference>
<proteinExistence type="inferred from homology"/>
<dbReference type="GO" id="GO:0005739">
    <property type="term" value="C:mitochondrion"/>
    <property type="evidence" value="ECO:0007669"/>
    <property type="project" value="UniProtKB-SubCell"/>
</dbReference>
<dbReference type="InterPro" id="IPR036477">
    <property type="entry name" value="Formyl_transf_N_sf"/>
</dbReference>
<dbReference type="Gene3D" id="3.40.50.12230">
    <property type="match status" value="1"/>
</dbReference>
<evidence type="ECO:0000259" key="12">
    <source>
        <dbReference type="Pfam" id="PF02911"/>
    </source>
</evidence>
<evidence type="ECO:0000256" key="10">
    <source>
        <dbReference type="ARBA" id="ARBA00057846"/>
    </source>
</evidence>
<dbReference type="Proteomes" id="UP000314986">
    <property type="component" value="Unassembled WGS sequence"/>
</dbReference>
<dbReference type="FunFam" id="3.40.50.12230:FF:000003">
    <property type="entry name" value="methionyl-tRNA formyltransferase, mitochondrial"/>
    <property type="match status" value="1"/>
</dbReference>
<dbReference type="AlphaFoldDB" id="A0A4W3K500"/>